<dbReference type="InterPro" id="IPR002376">
    <property type="entry name" value="Formyl_transf_N"/>
</dbReference>
<keyword evidence="8" id="KW-1185">Reference proteome</keyword>
<dbReference type="OrthoDB" id="10268103at2759"/>
<dbReference type="Pfam" id="PF02911">
    <property type="entry name" value="Formyl_trans_C"/>
    <property type="match status" value="1"/>
</dbReference>
<dbReference type="EC" id="2.1.2.9" evidence="2"/>
<dbReference type="InterPro" id="IPR041711">
    <property type="entry name" value="Met-tRNA-FMT_N"/>
</dbReference>
<evidence type="ECO:0000256" key="4">
    <source>
        <dbReference type="ARBA" id="ARBA00022917"/>
    </source>
</evidence>
<dbReference type="Proteomes" id="UP000018721">
    <property type="component" value="Unassembled WGS sequence"/>
</dbReference>
<proteinExistence type="inferred from homology"/>
<dbReference type="Pfam" id="PF00551">
    <property type="entry name" value="Formyl_trans_N"/>
    <property type="match status" value="1"/>
</dbReference>
<dbReference type="Gene3D" id="3.40.50.12230">
    <property type="match status" value="1"/>
</dbReference>
<organism evidence="7 8">
    <name type="scientific">Phytophthora nicotianae P1569</name>
    <dbReference type="NCBI Taxonomy" id="1317065"/>
    <lineage>
        <taxon>Eukaryota</taxon>
        <taxon>Sar</taxon>
        <taxon>Stramenopiles</taxon>
        <taxon>Oomycota</taxon>
        <taxon>Peronosporomycetes</taxon>
        <taxon>Peronosporales</taxon>
        <taxon>Peronosporaceae</taxon>
        <taxon>Phytophthora</taxon>
    </lineage>
</organism>
<dbReference type="EMBL" id="ANIZ01002138">
    <property type="protein sequence ID" value="ETI42178.1"/>
    <property type="molecule type" value="Genomic_DNA"/>
</dbReference>
<keyword evidence="4" id="KW-0648">Protein biosynthesis</keyword>
<accession>V9EUK5</accession>
<dbReference type="GO" id="GO:0004479">
    <property type="term" value="F:methionyl-tRNA formyltransferase activity"/>
    <property type="evidence" value="ECO:0007669"/>
    <property type="project" value="UniProtKB-EC"/>
</dbReference>
<dbReference type="AlphaFoldDB" id="V9EUK5"/>
<evidence type="ECO:0000256" key="2">
    <source>
        <dbReference type="ARBA" id="ARBA00012261"/>
    </source>
</evidence>
<evidence type="ECO:0000313" key="7">
    <source>
        <dbReference type="EMBL" id="ETI42178.1"/>
    </source>
</evidence>
<gene>
    <name evidence="7" type="ORF">F443_12667</name>
</gene>
<dbReference type="CDD" id="cd08646">
    <property type="entry name" value="FMT_core_Met-tRNA-FMT_N"/>
    <property type="match status" value="1"/>
</dbReference>
<dbReference type="InterPro" id="IPR005793">
    <property type="entry name" value="Formyl_trans_C"/>
</dbReference>
<reference evidence="7 8" key="1">
    <citation type="submission" date="2013-11" db="EMBL/GenBank/DDBJ databases">
        <title>The Genome Sequence of Phytophthora parasitica P1569.</title>
        <authorList>
            <consortium name="The Broad Institute Genomics Platform"/>
            <person name="Russ C."/>
            <person name="Tyler B."/>
            <person name="Panabieres F."/>
            <person name="Shan W."/>
            <person name="Tripathy S."/>
            <person name="Grunwald N."/>
            <person name="Machado M."/>
            <person name="Johnson C.S."/>
            <person name="Arredondo F."/>
            <person name="Hong C."/>
            <person name="Coffey M."/>
            <person name="Young S.K."/>
            <person name="Zeng Q."/>
            <person name="Gargeya S."/>
            <person name="Fitzgerald M."/>
            <person name="Abouelleil A."/>
            <person name="Alvarado L."/>
            <person name="Chapman S.B."/>
            <person name="Gainer-Dewar J."/>
            <person name="Goldberg J."/>
            <person name="Griggs A."/>
            <person name="Gujja S."/>
            <person name="Hansen M."/>
            <person name="Howarth C."/>
            <person name="Imamovic A."/>
            <person name="Ireland A."/>
            <person name="Larimer J."/>
            <person name="McCowan C."/>
            <person name="Murphy C."/>
            <person name="Pearson M."/>
            <person name="Poon T.W."/>
            <person name="Priest M."/>
            <person name="Roberts A."/>
            <person name="Saif S."/>
            <person name="Shea T."/>
            <person name="Sykes S."/>
            <person name="Wortman J."/>
            <person name="Nusbaum C."/>
            <person name="Birren B."/>
        </authorList>
    </citation>
    <scope>NUCLEOTIDE SEQUENCE [LARGE SCALE GENOMIC DNA]</scope>
    <source>
        <strain evidence="7 8">P1569</strain>
    </source>
</reference>
<name>V9EUK5_PHYNI</name>
<dbReference type="SUPFAM" id="SSF50486">
    <property type="entry name" value="FMT C-terminal domain-like"/>
    <property type="match status" value="1"/>
</dbReference>
<protein>
    <recommendedName>
        <fullName evidence="2">methionyl-tRNA formyltransferase</fullName>
        <ecNumber evidence="2">2.1.2.9</ecNumber>
    </recommendedName>
</protein>
<dbReference type="SUPFAM" id="SSF53328">
    <property type="entry name" value="Formyltransferase"/>
    <property type="match status" value="2"/>
</dbReference>
<comment type="similarity">
    <text evidence="1">Belongs to the Fmt family.</text>
</comment>
<evidence type="ECO:0000313" key="8">
    <source>
        <dbReference type="Proteomes" id="UP000018721"/>
    </source>
</evidence>
<dbReference type="eggNOG" id="KOG3082">
    <property type="taxonomic scope" value="Eukaryota"/>
</dbReference>
<dbReference type="InterPro" id="IPR036477">
    <property type="entry name" value="Formyl_transf_N_sf"/>
</dbReference>
<dbReference type="GO" id="GO:0005739">
    <property type="term" value="C:mitochondrion"/>
    <property type="evidence" value="ECO:0007669"/>
    <property type="project" value="TreeGrafter"/>
</dbReference>
<dbReference type="InterPro" id="IPR011034">
    <property type="entry name" value="Formyl_transferase-like_C_sf"/>
</dbReference>
<sequence>MTFLAWRHATRAYASLGSRHFSLAAPGLPPYRVLFFGTDDVSLATLKALHANSNEEKGDSRLIEHIEVVCPSDRPMNGRKKDEPVPVKKFAQRCGFKVYDTPSRLKSLKSWDFPVTDHFDVGVVVSFGYFLVRAWLSTVTLGDLRPTTNALDVFLQHPHLLKNLHHGAINMHPSLLPKYRGPAPIHHALLNGDPTTGVSVIEIDPKAFDVGRILLQKPYDIKRDIQCQDLSKELATFGAECIVETLTDLPTRKKAAVVQDNAIASKAPKLTFKDGLISLDESASDIFHRWQALSSSVGVNVQFRGKVVKLIEARIPTAEELQSVEADEARNGPAATGTFFFEKKRQALWLRCADDSWLLITKLQQADRKVGGALDFCNGYRLKNMQRERFEKVTTGPVNSKL</sequence>
<dbReference type="PANTHER" id="PTHR11138:SF5">
    <property type="entry name" value="METHIONYL-TRNA FORMYLTRANSFERASE, MITOCHONDRIAL"/>
    <property type="match status" value="1"/>
</dbReference>
<evidence type="ECO:0000259" key="6">
    <source>
        <dbReference type="Pfam" id="PF02911"/>
    </source>
</evidence>
<comment type="caution">
    <text evidence="7">The sequence shown here is derived from an EMBL/GenBank/DDBJ whole genome shotgun (WGS) entry which is preliminary data.</text>
</comment>
<evidence type="ECO:0000259" key="5">
    <source>
        <dbReference type="Pfam" id="PF00551"/>
    </source>
</evidence>
<dbReference type="PANTHER" id="PTHR11138">
    <property type="entry name" value="METHIONYL-TRNA FORMYLTRANSFERASE"/>
    <property type="match status" value="1"/>
</dbReference>
<keyword evidence="3" id="KW-0808">Transferase</keyword>
<feature type="domain" description="Formyl transferase N-terminal" evidence="5">
    <location>
        <begin position="159"/>
        <end position="246"/>
    </location>
</feature>
<feature type="domain" description="Formyl transferase C-terminal" evidence="6">
    <location>
        <begin position="269"/>
        <end position="381"/>
    </location>
</feature>
<evidence type="ECO:0000256" key="3">
    <source>
        <dbReference type="ARBA" id="ARBA00022679"/>
    </source>
</evidence>
<evidence type="ECO:0000256" key="1">
    <source>
        <dbReference type="ARBA" id="ARBA00010699"/>
    </source>
</evidence>